<dbReference type="NCBIfam" id="NF041729">
    <property type="entry name" value="PA1414_fam"/>
    <property type="match status" value="1"/>
</dbReference>
<dbReference type="Proteomes" id="UP000198606">
    <property type="component" value="Unassembled WGS sequence"/>
</dbReference>
<reference evidence="1 2" key="1">
    <citation type="submission" date="2016-10" db="EMBL/GenBank/DDBJ databases">
        <authorList>
            <person name="de Groot N.N."/>
        </authorList>
    </citation>
    <scope>NUCLEOTIDE SEQUENCE [LARGE SCALE GENOMIC DNA]</scope>
    <source>
        <strain evidence="1 2">LMG 18387</strain>
    </source>
</reference>
<accession>A0A1G8CBD9</accession>
<evidence type="ECO:0000313" key="2">
    <source>
        <dbReference type="Proteomes" id="UP000198606"/>
    </source>
</evidence>
<organism evidence="1 2">
    <name type="scientific">Phytopseudomonas flavescens</name>
    <dbReference type="NCBI Taxonomy" id="29435"/>
    <lineage>
        <taxon>Bacteria</taxon>
        <taxon>Pseudomonadati</taxon>
        <taxon>Pseudomonadota</taxon>
        <taxon>Gammaproteobacteria</taxon>
        <taxon>Pseudomonadales</taxon>
        <taxon>Pseudomonadaceae</taxon>
        <taxon>Phytopseudomonas</taxon>
    </lineage>
</organism>
<dbReference type="EMBL" id="FNDG01000004">
    <property type="protein sequence ID" value="SDH42180.1"/>
    <property type="molecule type" value="Genomic_DNA"/>
</dbReference>
<dbReference type="AlphaFoldDB" id="A0A1G8CBD9"/>
<protein>
    <submittedName>
        <fullName evidence="1">Uncharacterized protein</fullName>
    </submittedName>
</protein>
<dbReference type="InterPro" id="IPR049792">
    <property type="entry name" value="PA1414-like"/>
</dbReference>
<sequence>MKAWFEKLAAQLNALFAPRMQPIPIRSDEQRRLAAERQRRR</sequence>
<dbReference type="RefSeq" id="WP_279615846.1">
    <property type="nucleotide sequence ID" value="NZ_FNDG01000004.1"/>
</dbReference>
<proteinExistence type="predicted"/>
<evidence type="ECO:0000313" key="1">
    <source>
        <dbReference type="EMBL" id="SDH42180.1"/>
    </source>
</evidence>
<name>A0A1G8CBD9_9GAMM</name>
<gene>
    <name evidence="1" type="ORF">SAMN05216588_104315</name>
</gene>